<dbReference type="SUPFAM" id="SSF48452">
    <property type="entry name" value="TPR-like"/>
    <property type="match status" value="1"/>
</dbReference>
<dbReference type="InterPro" id="IPR011989">
    <property type="entry name" value="ARM-like"/>
</dbReference>
<dbReference type="PANTHER" id="PTHR45994">
    <property type="entry name" value="FI21225P1"/>
    <property type="match status" value="1"/>
</dbReference>
<dbReference type="GO" id="GO:0005737">
    <property type="term" value="C:cytoplasm"/>
    <property type="evidence" value="ECO:0007669"/>
    <property type="project" value="TreeGrafter"/>
</dbReference>
<dbReference type="SMART" id="SM00185">
    <property type="entry name" value="ARM"/>
    <property type="match status" value="3"/>
</dbReference>
<evidence type="ECO:0000256" key="1">
    <source>
        <dbReference type="ARBA" id="ARBA00004161"/>
    </source>
</evidence>
<dbReference type="PANTHER" id="PTHR45994:SF1">
    <property type="entry name" value="FI21225P1"/>
    <property type="match status" value="1"/>
</dbReference>
<dbReference type="SUPFAM" id="SSF48371">
    <property type="entry name" value="ARM repeat"/>
    <property type="match status" value="2"/>
</dbReference>
<dbReference type="Gene3D" id="1.25.40.10">
    <property type="entry name" value="Tetratricopeptide repeat domain"/>
    <property type="match status" value="1"/>
</dbReference>
<organism evidence="5 6">
    <name type="scientific">Chloropicon primus</name>
    <dbReference type="NCBI Taxonomy" id="1764295"/>
    <lineage>
        <taxon>Eukaryota</taxon>
        <taxon>Viridiplantae</taxon>
        <taxon>Chlorophyta</taxon>
        <taxon>Chloropicophyceae</taxon>
        <taxon>Chloropicales</taxon>
        <taxon>Chloropicaceae</taxon>
        <taxon>Chloropicon</taxon>
    </lineage>
</organism>
<dbReference type="Proteomes" id="UP000316726">
    <property type="component" value="Chromosome 2"/>
</dbReference>
<dbReference type="InterPro" id="IPR000225">
    <property type="entry name" value="Armadillo"/>
</dbReference>
<evidence type="ECO:0000256" key="2">
    <source>
        <dbReference type="ARBA" id="ARBA00004216"/>
    </source>
</evidence>
<dbReference type="GO" id="GO:0051879">
    <property type="term" value="F:Hsp90 protein binding"/>
    <property type="evidence" value="ECO:0007669"/>
    <property type="project" value="TreeGrafter"/>
</dbReference>
<evidence type="ECO:0000256" key="3">
    <source>
        <dbReference type="ARBA" id="ARBA00020768"/>
    </source>
</evidence>
<gene>
    <name evidence="5" type="ORF">A3770_02p13230</name>
</gene>
<dbReference type="InterPro" id="IPR016024">
    <property type="entry name" value="ARM-type_fold"/>
</dbReference>
<dbReference type="Gene3D" id="1.25.10.10">
    <property type="entry name" value="Leucine-rich Repeat Variant"/>
    <property type="match status" value="1"/>
</dbReference>
<protein>
    <recommendedName>
        <fullName evidence="3">Protein unc-45 homolog B</fullName>
    </recommendedName>
</protein>
<reference evidence="5 6" key="1">
    <citation type="submission" date="2018-07" db="EMBL/GenBank/DDBJ databases">
        <title>The complete nuclear genome of the prasinophyte Chloropicon primus (CCMP1205).</title>
        <authorList>
            <person name="Pombert J.-F."/>
            <person name="Otis C."/>
            <person name="Turmel M."/>
            <person name="Lemieux C."/>
        </authorList>
    </citation>
    <scope>NUCLEOTIDE SEQUENCE [LARGE SCALE GENOMIC DNA]</scope>
    <source>
        <strain evidence="5 6">CCMP1205</strain>
    </source>
</reference>
<dbReference type="SMART" id="SM00028">
    <property type="entry name" value="TPR"/>
    <property type="match status" value="3"/>
</dbReference>
<dbReference type="InterPro" id="IPR011990">
    <property type="entry name" value="TPR-like_helical_dom_sf"/>
</dbReference>
<dbReference type="EMBL" id="CP031035">
    <property type="protein sequence ID" value="QDZ18805.1"/>
    <property type="molecule type" value="Genomic_DNA"/>
</dbReference>
<sequence length="899" mass="97321">METEALALKEEGNGLFKKGDYAEALGAYTKALVSCGDAEAGGIRTTLYSNRAAVNLKLGNLEAAIEDCATCLSFDDSNAKARFRRAEALQRLGRLEEALKDVAVLCREHPKSKAFQDKARAIRDRTAASDAGSTSLLSLVERLQDFKSLSESEQIDVLGTVARSASGSAIEAEAFCCKGGLSALASAVSGEDSHSANFGRVCSCISILASASTSCSVLCSAFVRDKLGDFGVRRIAQEEQVVALMRMYDGITRGAAEGGQLDNKEAVWVICQILEQVPKLLREHVVRQLFASKVPGLWEHLLGDATLTSAIMMSLLWSGETSRQSLLHLMGIAKEALGMETLKSQILLIMSGKAMPKGVQLSELESAMLIEALFILMPEEGAWLLNSTPAYDQVLHIAEKSNDEPVLKVLSSILSHLASNKEGQSKFKEPEIQKILARMTKVEDYQSRANSLLVLAKIAKNEGDHREDEGIVLEALMLLGEISDDAKGLSPQRHAEVATSLVEVLVFMVDDSAVKDQIATQLMMNAEIIGKLCKGAQSSSSLSFGLSRVFAFAVATRKDMEAVPLLTEDSDEDQEARKMASEIMRKQEKQAVEDDDTPQRCSVRKLAFVKAQGISSLPLLLRMGSPTTKQQIAVTLFHCASEQALRPVMVQQGALNLIMKLVREDQKSDNKCKLLASHALARILISINPALLEDVQIAAYVGPLLLLIGRDYALQQFEGLLALTNLATAGLELQEKIVAQGFATIEDLQFSQNEMVVRAATELLCNCVSCDKVLASIKDESRQKLWISLSFSDDMPLALASAGALAMASGDPGVSKSIIDNGLFEDFLKLAKSEDEGMQHRACVTLENLCANESAMKAMALDARKRVLSGVEDTLDVVVTRVGTARDSLEQALASLRKL</sequence>
<accession>A0A5B8MGK7</accession>
<comment type="subcellular location">
    <subcellularLocation>
        <location evidence="1">Cytoplasm</location>
        <location evidence="1">Myofibril</location>
        <location evidence="1">Sarcomere</location>
        <location evidence="1">A band</location>
    </subcellularLocation>
    <subcellularLocation>
        <location evidence="2">Cytoplasm</location>
        <location evidence="2">Myofibril</location>
        <location evidence="2">Sarcomere</location>
        <location evidence="2">Z line</location>
    </subcellularLocation>
</comment>
<keyword evidence="6" id="KW-1185">Reference proteome</keyword>
<name>A0A5B8MGK7_9CHLO</name>
<proteinExistence type="predicted"/>
<evidence type="ECO:0000313" key="5">
    <source>
        <dbReference type="EMBL" id="QDZ18805.1"/>
    </source>
</evidence>
<dbReference type="OrthoDB" id="420195at2759"/>
<dbReference type="InterPro" id="IPR019734">
    <property type="entry name" value="TPR_rpt"/>
</dbReference>
<dbReference type="AlphaFoldDB" id="A0A5B8MGK7"/>
<dbReference type="STRING" id="1764295.A0A5B8MGK7"/>
<evidence type="ECO:0000256" key="4">
    <source>
        <dbReference type="ARBA" id="ARBA00022490"/>
    </source>
</evidence>
<keyword evidence="4" id="KW-0963">Cytoplasm</keyword>
<evidence type="ECO:0000313" key="6">
    <source>
        <dbReference type="Proteomes" id="UP000316726"/>
    </source>
</evidence>